<evidence type="ECO:0000256" key="5">
    <source>
        <dbReference type="ARBA" id="ARBA00012964"/>
    </source>
</evidence>
<dbReference type="EMBL" id="JABCQN010000005">
    <property type="protein sequence ID" value="MBF0871443.1"/>
    <property type="molecule type" value="Genomic_DNA"/>
</dbReference>
<dbReference type="InterPro" id="IPR006674">
    <property type="entry name" value="HD_domain"/>
</dbReference>
<dbReference type="Proteomes" id="UP000661006">
    <property type="component" value="Unassembled WGS sequence"/>
</dbReference>
<dbReference type="GeneID" id="81475299"/>
<dbReference type="Gene3D" id="1.10.3210.10">
    <property type="entry name" value="Hypothetical protein af1432"/>
    <property type="match status" value="1"/>
</dbReference>
<comment type="catalytic activity">
    <reaction evidence="1">
        <text>a 2'-deoxyribonucleoside 5'-phosphate + H2O = a 2'-deoxyribonucleoside + phosphate</text>
        <dbReference type="Rhea" id="RHEA:36167"/>
        <dbReference type="ChEBI" id="CHEBI:15377"/>
        <dbReference type="ChEBI" id="CHEBI:18274"/>
        <dbReference type="ChEBI" id="CHEBI:43474"/>
        <dbReference type="ChEBI" id="CHEBI:65317"/>
        <dbReference type="EC" id="3.1.3.89"/>
    </reaction>
</comment>
<dbReference type="RefSeq" id="WP_010502547.1">
    <property type="nucleotide sequence ID" value="NZ_JABCQN010000005.1"/>
</dbReference>
<evidence type="ECO:0000256" key="1">
    <source>
        <dbReference type="ARBA" id="ARBA00001638"/>
    </source>
</evidence>
<evidence type="ECO:0000256" key="7">
    <source>
        <dbReference type="ARBA" id="ARBA00022801"/>
    </source>
</evidence>
<name>A0A9Q2IT73_GLUJA</name>
<evidence type="ECO:0000259" key="8">
    <source>
        <dbReference type="SMART" id="SM00471"/>
    </source>
</evidence>
<keyword evidence="6" id="KW-0479">Metal-binding</keyword>
<protein>
    <recommendedName>
        <fullName evidence="5">5'-deoxynucleotidase</fullName>
        <ecNumber evidence="5">3.1.3.89</ecNumber>
    </recommendedName>
</protein>
<comment type="cofactor">
    <cofactor evidence="3">
        <name>Co(2+)</name>
        <dbReference type="ChEBI" id="CHEBI:48828"/>
    </cofactor>
</comment>
<evidence type="ECO:0000313" key="10">
    <source>
        <dbReference type="Proteomes" id="UP000661006"/>
    </source>
</evidence>
<dbReference type="InterPro" id="IPR039356">
    <property type="entry name" value="YfbR/HDDC2"/>
</dbReference>
<sequence length="191" mass="22007">MTTTEIERRLEFLREASKLKDVLRRSFTQDGQPESTAEHTWGLCLLVMTFADYLEGIDLLKLLKICILHDLGEAIHGDVPAISIEASLNKSKQEREDLLTIMAPLPDTLQAEFLQLWDEYENASSPEARMAKAFDKIETIWQHNNGVNPPDFDHGFNLTYGRRYTDHSSLTRAIRDVLDRETRRKSEKAFL</sequence>
<evidence type="ECO:0000313" key="9">
    <source>
        <dbReference type="EMBL" id="MBF0871443.1"/>
    </source>
</evidence>
<reference evidence="9" key="2">
    <citation type="submission" date="2020-11" db="EMBL/GenBank/DDBJ databases">
        <title>Description of novel Gluconobacter species.</title>
        <authorList>
            <person name="Cleenwerck I."/>
            <person name="Cnockaert M."/>
            <person name="Borremans W."/>
            <person name="Wieme A.D."/>
            <person name="De Vuyst L."/>
            <person name="Vandamme P."/>
        </authorList>
    </citation>
    <scope>NUCLEOTIDE SEQUENCE</scope>
    <source>
        <strain evidence="9">R71697</strain>
    </source>
</reference>
<dbReference type="GO" id="GO:0005737">
    <property type="term" value="C:cytoplasm"/>
    <property type="evidence" value="ECO:0007669"/>
    <property type="project" value="TreeGrafter"/>
</dbReference>
<evidence type="ECO:0000256" key="6">
    <source>
        <dbReference type="ARBA" id="ARBA00022723"/>
    </source>
</evidence>
<dbReference type="AlphaFoldDB" id="A0A9Q2IT73"/>
<dbReference type="Pfam" id="PF13023">
    <property type="entry name" value="HD_3"/>
    <property type="match status" value="1"/>
</dbReference>
<proteinExistence type="predicted"/>
<dbReference type="GO" id="GO:0046872">
    <property type="term" value="F:metal ion binding"/>
    <property type="evidence" value="ECO:0007669"/>
    <property type="project" value="UniProtKB-KW"/>
</dbReference>
<gene>
    <name evidence="9" type="ORF">HKD32_11365</name>
</gene>
<feature type="domain" description="HD/PDEase" evidence="8">
    <location>
        <begin position="32"/>
        <end position="149"/>
    </location>
</feature>
<dbReference type="SMART" id="SM00471">
    <property type="entry name" value="HDc"/>
    <property type="match status" value="1"/>
</dbReference>
<keyword evidence="7" id="KW-0378">Hydrolase</keyword>
<comment type="caution">
    <text evidence="9">The sequence shown here is derived from an EMBL/GenBank/DDBJ whole genome shotgun (WGS) entry which is preliminary data.</text>
</comment>
<dbReference type="PANTHER" id="PTHR11845">
    <property type="entry name" value="5'-DEOXYNUCLEOTIDASE HDDC2"/>
    <property type="match status" value="1"/>
</dbReference>
<accession>A0A9Q2IT73</accession>
<dbReference type="EC" id="3.1.3.89" evidence="5"/>
<evidence type="ECO:0000256" key="2">
    <source>
        <dbReference type="ARBA" id="ARBA00001936"/>
    </source>
</evidence>
<organism evidence="9 10">
    <name type="scientific">Gluconobacter japonicus</name>
    <dbReference type="NCBI Taxonomy" id="376620"/>
    <lineage>
        <taxon>Bacteria</taxon>
        <taxon>Pseudomonadati</taxon>
        <taxon>Pseudomonadota</taxon>
        <taxon>Alphaproteobacteria</taxon>
        <taxon>Acetobacterales</taxon>
        <taxon>Acetobacteraceae</taxon>
        <taxon>Gluconobacter</taxon>
    </lineage>
</organism>
<evidence type="ECO:0000256" key="4">
    <source>
        <dbReference type="ARBA" id="ARBA00011738"/>
    </source>
</evidence>
<evidence type="ECO:0000256" key="3">
    <source>
        <dbReference type="ARBA" id="ARBA00001941"/>
    </source>
</evidence>
<comment type="cofactor">
    <cofactor evidence="2">
        <name>Mn(2+)</name>
        <dbReference type="ChEBI" id="CHEBI:29035"/>
    </cofactor>
</comment>
<reference evidence="9" key="1">
    <citation type="submission" date="2020-04" db="EMBL/GenBank/DDBJ databases">
        <authorList>
            <person name="Sombolestani A."/>
        </authorList>
    </citation>
    <scope>NUCLEOTIDE SEQUENCE</scope>
    <source>
        <strain evidence="9">R71697</strain>
    </source>
</reference>
<dbReference type="InterPro" id="IPR003607">
    <property type="entry name" value="HD/PDEase_dom"/>
</dbReference>
<comment type="subunit">
    <text evidence="4">Homodimer.</text>
</comment>
<dbReference type="PANTHER" id="PTHR11845:SF13">
    <property type="entry name" value="5'-DEOXYNUCLEOTIDASE HDDC2"/>
    <property type="match status" value="1"/>
</dbReference>
<dbReference type="SUPFAM" id="SSF109604">
    <property type="entry name" value="HD-domain/PDEase-like"/>
    <property type="match status" value="1"/>
</dbReference>
<dbReference type="GO" id="GO:0002953">
    <property type="term" value="F:5'-deoxynucleotidase activity"/>
    <property type="evidence" value="ECO:0007669"/>
    <property type="project" value="UniProtKB-EC"/>
</dbReference>